<organism evidence="2 3">
    <name type="scientific">Rotaria magnacalcarata</name>
    <dbReference type="NCBI Taxonomy" id="392030"/>
    <lineage>
        <taxon>Eukaryota</taxon>
        <taxon>Metazoa</taxon>
        <taxon>Spiralia</taxon>
        <taxon>Gnathifera</taxon>
        <taxon>Rotifera</taxon>
        <taxon>Eurotatoria</taxon>
        <taxon>Bdelloidea</taxon>
        <taxon>Philodinida</taxon>
        <taxon>Philodinidae</taxon>
        <taxon>Rotaria</taxon>
    </lineage>
</organism>
<dbReference type="InterPro" id="IPR016162">
    <property type="entry name" value="Ald_DH_N"/>
</dbReference>
<accession>A0A8S2YQZ3</accession>
<evidence type="ECO:0000313" key="2">
    <source>
        <dbReference type="EMBL" id="CAF4572891.1"/>
    </source>
</evidence>
<feature type="domain" description="Aldehyde dehydrogenase" evidence="1">
    <location>
        <begin position="4"/>
        <end position="54"/>
    </location>
</feature>
<evidence type="ECO:0000259" key="1">
    <source>
        <dbReference type="Pfam" id="PF00171"/>
    </source>
</evidence>
<comment type="caution">
    <text evidence="2">The sequence shown here is derived from an EMBL/GenBank/DDBJ whole genome shotgun (WGS) entry which is preliminary data.</text>
</comment>
<proteinExistence type="predicted"/>
<name>A0A8S2YQZ3_9BILA</name>
<dbReference type="SUPFAM" id="SSF53720">
    <property type="entry name" value="ALDH-like"/>
    <property type="match status" value="1"/>
</dbReference>
<dbReference type="PANTHER" id="PTHR11699">
    <property type="entry name" value="ALDEHYDE DEHYDROGENASE-RELATED"/>
    <property type="match status" value="1"/>
</dbReference>
<dbReference type="Proteomes" id="UP000676336">
    <property type="component" value="Unassembled WGS sequence"/>
</dbReference>
<dbReference type="AlphaFoldDB" id="A0A8S2YQZ3"/>
<dbReference type="Gene3D" id="3.40.605.10">
    <property type="entry name" value="Aldehyde Dehydrogenase, Chain A, domain 1"/>
    <property type="match status" value="1"/>
</dbReference>
<gene>
    <name evidence="2" type="ORF">SMN809_LOCUS37936</name>
</gene>
<dbReference type="Pfam" id="PF00171">
    <property type="entry name" value="Aldedh"/>
    <property type="match status" value="1"/>
</dbReference>
<evidence type="ECO:0000313" key="3">
    <source>
        <dbReference type="Proteomes" id="UP000676336"/>
    </source>
</evidence>
<dbReference type="InterPro" id="IPR016161">
    <property type="entry name" value="Ald_DH/histidinol_DH"/>
</dbReference>
<sequence length="59" mass="6269">NEFVDSLSGASFDVINPATGGVIAQVADGSEKDVDRAVKAAKNAFRLGSEWRRMVSITN</sequence>
<dbReference type="EMBL" id="CAJOBI010097696">
    <property type="protein sequence ID" value="CAF4572891.1"/>
    <property type="molecule type" value="Genomic_DNA"/>
</dbReference>
<reference evidence="2" key="1">
    <citation type="submission" date="2021-02" db="EMBL/GenBank/DDBJ databases">
        <authorList>
            <person name="Nowell W R."/>
        </authorList>
    </citation>
    <scope>NUCLEOTIDE SEQUENCE</scope>
</reference>
<feature type="non-terminal residue" evidence="2">
    <location>
        <position position="1"/>
    </location>
</feature>
<dbReference type="GO" id="GO:0016491">
    <property type="term" value="F:oxidoreductase activity"/>
    <property type="evidence" value="ECO:0007669"/>
    <property type="project" value="InterPro"/>
</dbReference>
<protein>
    <recommendedName>
        <fullName evidence="1">Aldehyde dehydrogenase domain-containing protein</fullName>
    </recommendedName>
</protein>
<dbReference type="InterPro" id="IPR015590">
    <property type="entry name" value="Aldehyde_DH_dom"/>
</dbReference>
<feature type="non-terminal residue" evidence="2">
    <location>
        <position position="59"/>
    </location>
</feature>